<sequence length="379" mass="41880">MTTGAAEAWHLLEYTCVHDSSAGDPETDIDSLLTGIDWNQLTVLAATQRMLPRLADFVIESDGMRLVPPPFRRILVEARQVNRHLGATAAAEAARVVEALAGNGVPAVCTKGVVFQSSLYHGSGGRVFDDIDVMIHPENAARAEATMAELDYLPNLDFQYLSDSLVPRSRRDLAMYRLFPDHLPHFHRPLTGQARPCFVVDICFDITWFGAAWHIPMDEVLAEVRRVEVPVPDGSVDLPALTEPYDVVFAVTHLFRESWFERTMNGNRLLQYGDIWRLWNGLDAAGVASLAALVERHAIAPPVAWVGHHVDALFGSDIVAGLGLEDYRDQGWLHSACAENGRYLSWTGDMRERLRSAGPLSLLPAPEPRFAAAARAGLR</sequence>
<protein>
    <submittedName>
        <fullName evidence="1">Uncharacterized protein</fullName>
    </submittedName>
</protein>
<dbReference type="Proteomes" id="UP000185696">
    <property type="component" value="Unassembled WGS sequence"/>
</dbReference>
<comment type="caution">
    <text evidence="1">The sequence shown here is derived from an EMBL/GenBank/DDBJ whole genome shotgun (WGS) entry which is preliminary data.</text>
</comment>
<evidence type="ECO:0000313" key="1">
    <source>
        <dbReference type="EMBL" id="OLF13979.1"/>
    </source>
</evidence>
<organism evidence="1 2">
    <name type="scientific">Actinophytocola xinjiangensis</name>
    <dbReference type="NCBI Taxonomy" id="485602"/>
    <lineage>
        <taxon>Bacteria</taxon>
        <taxon>Bacillati</taxon>
        <taxon>Actinomycetota</taxon>
        <taxon>Actinomycetes</taxon>
        <taxon>Pseudonocardiales</taxon>
        <taxon>Pseudonocardiaceae</taxon>
    </lineage>
</organism>
<keyword evidence="2" id="KW-1185">Reference proteome</keyword>
<accession>A0A7Z0WSJ1</accession>
<dbReference type="RefSeq" id="WP_075130927.1">
    <property type="nucleotide sequence ID" value="NZ_MSIF01000001.1"/>
</dbReference>
<gene>
    <name evidence="1" type="ORF">BLA60_02025</name>
</gene>
<name>A0A7Z0WSJ1_9PSEU</name>
<dbReference type="Pfam" id="PF14907">
    <property type="entry name" value="NTP_transf_5"/>
    <property type="match status" value="1"/>
</dbReference>
<dbReference type="InterPro" id="IPR039498">
    <property type="entry name" value="NTP_transf_5"/>
</dbReference>
<dbReference type="OrthoDB" id="3963523at2"/>
<proteinExistence type="predicted"/>
<dbReference type="AlphaFoldDB" id="A0A7Z0WSJ1"/>
<evidence type="ECO:0000313" key="2">
    <source>
        <dbReference type="Proteomes" id="UP000185696"/>
    </source>
</evidence>
<dbReference type="EMBL" id="MSIF01000001">
    <property type="protein sequence ID" value="OLF13979.1"/>
    <property type="molecule type" value="Genomic_DNA"/>
</dbReference>
<reference evidence="1 2" key="1">
    <citation type="submission" date="2016-12" db="EMBL/GenBank/DDBJ databases">
        <title>The draft genome sequence of Actinophytocola xinjiangensis.</title>
        <authorList>
            <person name="Wang W."/>
            <person name="Yuan L."/>
        </authorList>
    </citation>
    <scope>NUCLEOTIDE SEQUENCE [LARGE SCALE GENOMIC DNA]</scope>
    <source>
        <strain evidence="1 2">CGMCC 4.4663</strain>
    </source>
</reference>